<dbReference type="InterPro" id="IPR050535">
    <property type="entry name" value="DNA_Repair-Maintenance_Comp"/>
</dbReference>
<evidence type="ECO:0000256" key="1">
    <source>
        <dbReference type="ARBA" id="ARBA00010555"/>
    </source>
</evidence>
<dbReference type="AlphaFoldDB" id="A0A212TCJ6"/>
<sequence>MRFVQTSDWQWGMTRRWLGPEDQARYTQARNDAVVRAGEVAAEHDCAFIVVAGDVFDSNQLRPQTVRRAMEALRRVPVPVYLLPGNHDALDAASVYDSPTFAEAGLEHVHVLRDSTPVEAAPGVELVGVPLHSNTPHEDVVAPVLDALEPAPPGVRRVLVAHGQLRVLDPGNRVSALDETRLRRALDEGVVHWVALGDRHSRWADPESGRIHYSGAVEVTDFREELPGDVLVVDLGEDGQDPSMTPVHVGSWSFLQVREELTGLEDVRRLRARWEQLVDKERTVIRHALSGTLTLTEDAELQDLLEWAQDTFAAVTAWERHTDVAVVPEDAELADIGVGGYVGRAAEDLRALATDGASERSAVAADALRLLHRYARGGERA</sequence>
<dbReference type="PANTHER" id="PTHR30337">
    <property type="entry name" value="COMPONENT OF ATP-DEPENDENT DSDNA EXONUCLEASE"/>
    <property type="match status" value="1"/>
</dbReference>
<proteinExistence type="inferred from homology"/>
<keyword evidence="4" id="KW-0378">Hydrolase</keyword>
<gene>
    <name evidence="7" type="ORF">SAMN05445756_0971</name>
</gene>
<dbReference type="InterPro" id="IPR041796">
    <property type="entry name" value="Mre11_N"/>
</dbReference>
<dbReference type="EMBL" id="FYEZ01000001">
    <property type="protein sequence ID" value="SNC63749.1"/>
    <property type="molecule type" value="Genomic_DNA"/>
</dbReference>
<dbReference type="Proteomes" id="UP000198122">
    <property type="component" value="Unassembled WGS sequence"/>
</dbReference>
<dbReference type="InterPro" id="IPR014577">
    <property type="entry name" value="UCP033093_metalloPase"/>
</dbReference>
<protein>
    <recommendedName>
        <fullName evidence="2">Nuclease SbcCD subunit D</fullName>
    </recommendedName>
</protein>
<dbReference type="InterPro" id="IPR004843">
    <property type="entry name" value="Calcineurin-like_PHP"/>
</dbReference>
<keyword evidence="5 7" id="KW-0269">Exonuclease</keyword>
<dbReference type="RefSeq" id="WP_234994270.1">
    <property type="nucleotide sequence ID" value="NZ_FYEZ01000001.1"/>
</dbReference>
<evidence type="ECO:0000313" key="8">
    <source>
        <dbReference type="Proteomes" id="UP000198122"/>
    </source>
</evidence>
<evidence type="ECO:0000259" key="6">
    <source>
        <dbReference type="Pfam" id="PF00149"/>
    </source>
</evidence>
<dbReference type="Pfam" id="PF00149">
    <property type="entry name" value="Metallophos"/>
    <property type="match status" value="1"/>
</dbReference>
<dbReference type="SUPFAM" id="SSF56300">
    <property type="entry name" value="Metallo-dependent phosphatases"/>
    <property type="match status" value="1"/>
</dbReference>
<dbReference type="GO" id="GO:0004527">
    <property type="term" value="F:exonuclease activity"/>
    <property type="evidence" value="ECO:0007669"/>
    <property type="project" value="UniProtKB-KW"/>
</dbReference>
<keyword evidence="3" id="KW-0540">Nuclease</keyword>
<dbReference type="PANTHER" id="PTHR30337:SF0">
    <property type="entry name" value="NUCLEASE SBCCD SUBUNIT D"/>
    <property type="match status" value="1"/>
</dbReference>
<dbReference type="PIRSF" id="PIRSF033093">
    <property type="entry name" value="UCP_ML1119"/>
    <property type="match status" value="1"/>
</dbReference>
<accession>A0A212TCJ6</accession>
<evidence type="ECO:0000313" key="7">
    <source>
        <dbReference type="EMBL" id="SNC63749.1"/>
    </source>
</evidence>
<feature type="domain" description="Calcineurin-like phosphoesterase" evidence="6">
    <location>
        <begin position="1"/>
        <end position="226"/>
    </location>
</feature>
<comment type="similarity">
    <text evidence="1">Belongs to the SbcD family.</text>
</comment>
<keyword evidence="8" id="KW-1185">Reference proteome</keyword>
<organism evidence="7 8">
    <name type="scientific">Kytococcus aerolatus</name>
    <dbReference type="NCBI Taxonomy" id="592308"/>
    <lineage>
        <taxon>Bacteria</taxon>
        <taxon>Bacillati</taxon>
        <taxon>Actinomycetota</taxon>
        <taxon>Actinomycetes</taxon>
        <taxon>Micrococcales</taxon>
        <taxon>Kytococcaceae</taxon>
        <taxon>Kytococcus</taxon>
    </lineage>
</organism>
<dbReference type="Gene3D" id="3.60.21.10">
    <property type="match status" value="1"/>
</dbReference>
<reference evidence="7 8" key="1">
    <citation type="submission" date="2017-06" db="EMBL/GenBank/DDBJ databases">
        <authorList>
            <person name="Kim H.J."/>
            <person name="Triplett B.A."/>
        </authorList>
    </citation>
    <scope>NUCLEOTIDE SEQUENCE [LARGE SCALE GENOMIC DNA]</scope>
    <source>
        <strain evidence="7 8">DSM 22179</strain>
    </source>
</reference>
<dbReference type="CDD" id="cd00840">
    <property type="entry name" value="MPP_Mre11_N"/>
    <property type="match status" value="1"/>
</dbReference>
<evidence type="ECO:0000256" key="3">
    <source>
        <dbReference type="ARBA" id="ARBA00022722"/>
    </source>
</evidence>
<evidence type="ECO:0000256" key="2">
    <source>
        <dbReference type="ARBA" id="ARBA00013365"/>
    </source>
</evidence>
<evidence type="ECO:0000256" key="4">
    <source>
        <dbReference type="ARBA" id="ARBA00022801"/>
    </source>
</evidence>
<name>A0A212TCJ6_9MICO</name>
<dbReference type="InterPro" id="IPR029052">
    <property type="entry name" value="Metallo-depent_PP-like"/>
</dbReference>
<evidence type="ECO:0000256" key="5">
    <source>
        <dbReference type="ARBA" id="ARBA00022839"/>
    </source>
</evidence>